<organism evidence="2 3">
    <name type="scientific">Nocardia pulmonis</name>
    <dbReference type="NCBI Taxonomy" id="2951408"/>
    <lineage>
        <taxon>Bacteria</taxon>
        <taxon>Bacillati</taxon>
        <taxon>Actinomycetota</taxon>
        <taxon>Actinomycetes</taxon>
        <taxon>Mycobacteriales</taxon>
        <taxon>Nocardiaceae</taxon>
        <taxon>Nocardia</taxon>
    </lineage>
</organism>
<comment type="caution">
    <text evidence="2">The sequence shown here is derived from an EMBL/GenBank/DDBJ whole genome shotgun (WGS) entry which is preliminary data.</text>
</comment>
<keyword evidence="3" id="KW-1185">Reference proteome</keyword>
<dbReference type="AlphaFoldDB" id="A0A9X2EF75"/>
<dbReference type="Pfam" id="PF03364">
    <property type="entry name" value="Polyketide_cyc"/>
    <property type="match status" value="1"/>
</dbReference>
<proteinExistence type="predicted"/>
<evidence type="ECO:0000313" key="2">
    <source>
        <dbReference type="EMBL" id="MCM6777118.1"/>
    </source>
</evidence>
<dbReference type="InterPro" id="IPR023393">
    <property type="entry name" value="START-like_dom_sf"/>
</dbReference>
<dbReference type="SUPFAM" id="SSF55961">
    <property type="entry name" value="Bet v1-like"/>
    <property type="match status" value="1"/>
</dbReference>
<evidence type="ECO:0000259" key="1">
    <source>
        <dbReference type="Pfam" id="PF03364"/>
    </source>
</evidence>
<gene>
    <name evidence="2" type="ORF">NDR86_26880</name>
</gene>
<dbReference type="Proteomes" id="UP001139157">
    <property type="component" value="Unassembled WGS sequence"/>
</dbReference>
<name>A0A9X2EF75_9NOCA</name>
<sequence>MRAVQLTVGSATCVAADAYARIAEFERYPELVAEVRSVVVHETRDGAPLSSDWEVCFRNGPLRWSEVDYFQPEQRRIVFEQTTGDFDVFRGTWRVDSVGTGCAVHFEAAFDFGIPSLAGILEPVAEKVLKEGIALALFQLLGDARVVDDPAVAAAVTAKLASQPL</sequence>
<accession>A0A9X2EF75</accession>
<dbReference type="InterPro" id="IPR005031">
    <property type="entry name" value="COQ10_START"/>
</dbReference>
<evidence type="ECO:0000313" key="3">
    <source>
        <dbReference type="Proteomes" id="UP001139157"/>
    </source>
</evidence>
<reference evidence="2" key="1">
    <citation type="submission" date="2022-06" db="EMBL/GenBank/DDBJ databases">
        <title>Novel species in genus nocardia.</title>
        <authorList>
            <person name="Li F."/>
        </authorList>
    </citation>
    <scope>NUCLEOTIDE SEQUENCE</scope>
    <source>
        <strain evidence="2">CDC141</strain>
    </source>
</reference>
<feature type="domain" description="Coenzyme Q-binding protein COQ10 START" evidence="1">
    <location>
        <begin position="15"/>
        <end position="131"/>
    </location>
</feature>
<dbReference type="EMBL" id="JAMRXG010000013">
    <property type="protein sequence ID" value="MCM6777118.1"/>
    <property type="molecule type" value="Genomic_DNA"/>
</dbReference>
<protein>
    <submittedName>
        <fullName evidence="2">SRPBCC family protein</fullName>
    </submittedName>
</protein>
<dbReference type="RefSeq" id="WP_251915894.1">
    <property type="nucleotide sequence ID" value="NZ_JAMRXG010000013.1"/>
</dbReference>
<dbReference type="Gene3D" id="3.30.530.20">
    <property type="match status" value="1"/>
</dbReference>